<dbReference type="InterPro" id="IPR006994">
    <property type="entry name" value="TCF25/Rqc1"/>
</dbReference>
<feature type="region of interest" description="Disordered" evidence="1">
    <location>
        <begin position="45"/>
        <end position="117"/>
    </location>
</feature>
<dbReference type="PANTHER" id="PTHR22684:SF0">
    <property type="entry name" value="RIBOSOME QUALITY CONTROL COMPLEX SUBUNIT TCF25"/>
    <property type="match status" value="1"/>
</dbReference>
<feature type="compositionally biased region" description="Basic residues" evidence="1">
    <location>
        <begin position="94"/>
        <end position="106"/>
    </location>
</feature>
<accession>A0A8X6HZL9</accession>
<evidence type="ECO:0000313" key="2">
    <source>
        <dbReference type="EMBL" id="GFQ68175.1"/>
    </source>
</evidence>
<name>A0A8X6HZL9_TRICU</name>
<dbReference type="EMBL" id="BMAO01020537">
    <property type="protein sequence ID" value="GFQ68175.1"/>
    <property type="molecule type" value="Genomic_DNA"/>
</dbReference>
<evidence type="ECO:0000256" key="1">
    <source>
        <dbReference type="SAM" id="MobiDB-lite"/>
    </source>
</evidence>
<evidence type="ECO:0000313" key="3">
    <source>
        <dbReference type="Proteomes" id="UP000887116"/>
    </source>
</evidence>
<gene>
    <name evidence="2" type="primary">TCF25</name>
    <name evidence="2" type="ORF">TNCT_21931</name>
</gene>
<dbReference type="Proteomes" id="UP000887116">
    <property type="component" value="Unassembled WGS sequence"/>
</dbReference>
<organism evidence="2 3">
    <name type="scientific">Trichonephila clavata</name>
    <name type="common">Joro spider</name>
    <name type="synonym">Nephila clavata</name>
    <dbReference type="NCBI Taxonomy" id="2740835"/>
    <lineage>
        <taxon>Eukaryota</taxon>
        <taxon>Metazoa</taxon>
        <taxon>Ecdysozoa</taxon>
        <taxon>Arthropoda</taxon>
        <taxon>Chelicerata</taxon>
        <taxon>Arachnida</taxon>
        <taxon>Araneae</taxon>
        <taxon>Araneomorphae</taxon>
        <taxon>Entelegynae</taxon>
        <taxon>Araneoidea</taxon>
        <taxon>Nephilidae</taxon>
        <taxon>Trichonephila</taxon>
    </lineage>
</organism>
<reference evidence="2" key="1">
    <citation type="submission" date="2020-07" db="EMBL/GenBank/DDBJ databases">
        <title>Multicomponent nature underlies the extraordinary mechanical properties of spider dragline silk.</title>
        <authorList>
            <person name="Kono N."/>
            <person name="Nakamura H."/>
            <person name="Mori M."/>
            <person name="Yoshida Y."/>
            <person name="Ohtoshi R."/>
            <person name="Malay A.D."/>
            <person name="Moran D.A.P."/>
            <person name="Tomita M."/>
            <person name="Numata K."/>
            <person name="Arakawa K."/>
        </authorList>
    </citation>
    <scope>NUCLEOTIDE SEQUENCE</scope>
</reference>
<sequence length="666" mass="75571">MSNRVLKKLHGEKDLATALGIDGMSESDDGGASLRSSVEKPINNRFDLLNSVEHSLSDTEAKEDDDRENEPPQEGQERNKLEKQDSTHSTDSLKRKKKKKKKKLKSQKSTEENLDDGDDEVEASIRFVNKMLGEPETSDAHSSKQSSDRPPHEKSVLSVDLRSLNPDNEMKRIFGSKVVQNEQNKRRGRGRAHGRSTVLVSQKNWPHLGKPGLSMRLVETKDDIHYFAFEHSKQYQTIQLQFLEAVESFNPDNIVALLNTYPYHIDALIQFSDICRMGDDAQMAAELIERAVFYMECSLHPLFNIGMGNSRLDYRIAENRSFYIALFKHLIYIGLRGCNRTSLEFCKLLLSLDPDEDPLGVILMIDYYAIRSSQYEYLLKLYYEWNSTRNLFQLPNFAFSAALATYLLSVDDETPTIEADVMLQNALIMFPGLLLPMLNRCNVEPDKAVLSYPLFQRTSDPPALVQLVSLYIGRMHSVWKAPDILNWLERQTRVVMERHKKGDPYFAECEEKKKLRYVGTPRNVLRHIILSDIRDATVLLPQDMMSSPIFGFDPLPPVDSISIYTRPARPFSQEDRSVLGMFFRSLLPTFNAPREGGAEAPREAGAQGGAEARSSNDLRRSVTSLLDAMRDLISNIHLADTSICKAEVKKLGRQFLTAKILCGPAT</sequence>
<dbReference type="GO" id="GO:1990112">
    <property type="term" value="C:RQC complex"/>
    <property type="evidence" value="ECO:0007669"/>
    <property type="project" value="TreeGrafter"/>
</dbReference>
<proteinExistence type="predicted"/>
<feature type="region of interest" description="Disordered" evidence="1">
    <location>
        <begin position="593"/>
        <end position="616"/>
    </location>
</feature>
<comment type="caution">
    <text evidence="2">The sequence shown here is derived from an EMBL/GenBank/DDBJ whole genome shotgun (WGS) entry which is preliminary data.</text>
</comment>
<feature type="region of interest" description="Disordered" evidence="1">
    <location>
        <begin position="19"/>
        <end position="38"/>
    </location>
</feature>
<feature type="compositionally biased region" description="Basic and acidic residues" evidence="1">
    <location>
        <begin position="75"/>
        <end position="93"/>
    </location>
</feature>
<feature type="region of interest" description="Disordered" evidence="1">
    <location>
        <begin position="133"/>
        <end position="162"/>
    </location>
</feature>
<dbReference type="AlphaFoldDB" id="A0A8X6HZL9"/>
<keyword evidence="3" id="KW-1185">Reference proteome</keyword>
<feature type="compositionally biased region" description="Low complexity" evidence="1">
    <location>
        <begin position="603"/>
        <end position="613"/>
    </location>
</feature>
<dbReference type="OrthoDB" id="205993at2759"/>
<dbReference type="PANTHER" id="PTHR22684">
    <property type="entry name" value="NULP1-RELATED"/>
    <property type="match status" value="1"/>
</dbReference>
<feature type="compositionally biased region" description="Basic and acidic residues" evidence="1">
    <location>
        <begin position="138"/>
        <end position="155"/>
    </location>
</feature>
<dbReference type="Pfam" id="PF04910">
    <property type="entry name" value="Tcf25"/>
    <property type="match status" value="1"/>
</dbReference>
<protein>
    <submittedName>
        <fullName evidence="2">Transcription factor 25</fullName>
    </submittedName>
</protein>